<evidence type="ECO:0000256" key="2">
    <source>
        <dbReference type="ARBA" id="ARBA00023315"/>
    </source>
</evidence>
<keyword evidence="5" id="KW-1185">Reference proteome</keyword>
<dbReference type="Gene3D" id="3.40.630.30">
    <property type="match status" value="1"/>
</dbReference>
<dbReference type="PANTHER" id="PTHR43877">
    <property type="entry name" value="AMINOALKYLPHOSPHONATE N-ACETYLTRANSFERASE-RELATED-RELATED"/>
    <property type="match status" value="1"/>
</dbReference>
<dbReference type="SUPFAM" id="SSF55729">
    <property type="entry name" value="Acyl-CoA N-acyltransferases (Nat)"/>
    <property type="match status" value="1"/>
</dbReference>
<evidence type="ECO:0000256" key="1">
    <source>
        <dbReference type="ARBA" id="ARBA00022679"/>
    </source>
</evidence>
<keyword evidence="2" id="KW-0012">Acyltransferase</keyword>
<accession>A0ABP8W2V9</accession>
<proteinExistence type="predicted"/>
<organism evidence="4 5">
    <name type="scientific">Frondihabitans cladoniiphilus</name>
    <dbReference type="NCBI Taxonomy" id="715785"/>
    <lineage>
        <taxon>Bacteria</taxon>
        <taxon>Bacillati</taxon>
        <taxon>Actinomycetota</taxon>
        <taxon>Actinomycetes</taxon>
        <taxon>Micrococcales</taxon>
        <taxon>Microbacteriaceae</taxon>
        <taxon>Frondihabitans</taxon>
    </lineage>
</organism>
<reference evidence="5" key="1">
    <citation type="journal article" date="2019" name="Int. J. Syst. Evol. Microbiol.">
        <title>The Global Catalogue of Microorganisms (GCM) 10K type strain sequencing project: providing services to taxonomists for standard genome sequencing and annotation.</title>
        <authorList>
            <consortium name="The Broad Institute Genomics Platform"/>
            <consortium name="The Broad Institute Genome Sequencing Center for Infectious Disease"/>
            <person name="Wu L."/>
            <person name="Ma J."/>
        </authorList>
    </citation>
    <scope>NUCLEOTIDE SEQUENCE [LARGE SCALE GENOMIC DNA]</scope>
    <source>
        <strain evidence="5">JCM 18956</strain>
    </source>
</reference>
<keyword evidence="1" id="KW-0808">Transferase</keyword>
<dbReference type="EMBL" id="BAABLM010000005">
    <property type="protein sequence ID" value="GAA4679892.1"/>
    <property type="molecule type" value="Genomic_DNA"/>
</dbReference>
<dbReference type="Pfam" id="PF00583">
    <property type="entry name" value="Acetyltransf_1"/>
    <property type="match status" value="1"/>
</dbReference>
<evidence type="ECO:0000313" key="5">
    <source>
        <dbReference type="Proteomes" id="UP001501295"/>
    </source>
</evidence>
<dbReference type="Proteomes" id="UP001501295">
    <property type="component" value="Unassembled WGS sequence"/>
</dbReference>
<dbReference type="CDD" id="cd04301">
    <property type="entry name" value="NAT_SF"/>
    <property type="match status" value="1"/>
</dbReference>
<dbReference type="InterPro" id="IPR050832">
    <property type="entry name" value="Bact_Acetyltransf"/>
</dbReference>
<evidence type="ECO:0000259" key="3">
    <source>
        <dbReference type="PROSITE" id="PS51186"/>
    </source>
</evidence>
<protein>
    <submittedName>
        <fullName evidence="4">GNAT family N-acetyltransferase</fullName>
    </submittedName>
</protein>
<comment type="caution">
    <text evidence="4">The sequence shown here is derived from an EMBL/GenBank/DDBJ whole genome shotgun (WGS) entry which is preliminary data.</text>
</comment>
<feature type="domain" description="N-acetyltransferase" evidence="3">
    <location>
        <begin position="6"/>
        <end position="171"/>
    </location>
</feature>
<sequence>MRSSSLTVRSTTEEDWREVRALRLEMLADTPIAYGETLEQALRQQEPEWRLRGRRGQEPRSASFVAIDGGSMQWVGTMGGYLPTAPGEGPLLVGVYVSPGFRGASAGVADALLDAVEGWARGHGSDLTLHVHEDNPRAIGFYQRRGFVDTGRRLQYELYDGGQEWEMRKPL</sequence>
<name>A0ABP8W2V9_9MICO</name>
<dbReference type="InterPro" id="IPR000182">
    <property type="entry name" value="GNAT_dom"/>
</dbReference>
<dbReference type="InterPro" id="IPR016181">
    <property type="entry name" value="Acyl_CoA_acyltransferase"/>
</dbReference>
<dbReference type="PROSITE" id="PS51186">
    <property type="entry name" value="GNAT"/>
    <property type="match status" value="1"/>
</dbReference>
<evidence type="ECO:0000313" key="4">
    <source>
        <dbReference type="EMBL" id="GAA4679892.1"/>
    </source>
</evidence>
<gene>
    <name evidence="4" type="ORF">GCM10025780_26250</name>
</gene>
<dbReference type="RefSeq" id="WP_345376354.1">
    <property type="nucleotide sequence ID" value="NZ_BAABLM010000005.1"/>
</dbReference>